<proteinExistence type="predicted"/>
<dbReference type="EMBL" id="VYTZ01000003">
    <property type="protein sequence ID" value="KAA9379641.1"/>
    <property type="molecule type" value="Genomic_DNA"/>
</dbReference>
<accession>A0A5J5K4W7</accession>
<organism evidence="2 3">
    <name type="scientific">Microbispora cellulosiformans</name>
    <dbReference type="NCBI Taxonomy" id="2614688"/>
    <lineage>
        <taxon>Bacteria</taxon>
        <taxon>Bacillati</taxon>
        <taxon>Actinomycetota</taxon>
        <taxon>Actinomycetes</taxon>
        <taxon>Streptosporangiales</taxon>
        <taxon>Streptosporangiaceae</taxon>
        <taxon>Microbispora</taxon>
    </lineage>
</organism>
<evidence type="ECO:0000313" key="2">
    <source>
        <dbReference type="EMBL" id="KAA9379641.1"/>
    </source>
</evidence>
<evidence type="ECO:0000256" key="1">
    <source>
        <dbReference type="SAM" id="MobiDB-lite"/>
    </source>
</evidence>
<comment type="caution">
    <text evidence="2">The sequence shown here is derived from an EMBL/GenBank/DDBJ whole genome shotgun (WGS) entry which is preliminary data.</text>
</comment>
<evidence type="ECO:0000313" key="3">
    <source>
        <dbReference type="Proteomes" id="UP000327011"/>
    </source>
</evidence>
<gene>
    <name evidence="2" type="ORF">F5972_08285</name>
</gene>
<reference evidence="2 3" key="1">
    <citation type="submission" date="2019-09" db="EMBL/GenBank/DDBJ databases">
        <title>Screening of Novel Bioactive Compounds from Soil-Associated.</title>
        <authorList>
            <person name="Gong X."/>
        </authorList>
    </citation>
    <scope>NUCLEOTIDE SEQUENCE [LARGE SCALE GENOMIC DNA]</scope>
    <source>
        <strain evidence="2 3">Gxj-6</strain>
    </source>
</reference>
<keyword evidence="3" id="KW-1185">Reference proteome</keyword>
<dbReference type="RefSeq" id="WP_150932830.1">
    <property type="nucleotide sequence ID" value="NZ_VYTZ01000003.1"/>
</dbReference>
<dbReference type="Proteomes" id="UP000327011">
    <property type="component" value="Unassembled WGS sequence"/>
</dbReference>
<dbReference type="AlphaFoldDB" id="A0A5J5K4W7"/>
<protein>
    <submittedName>
        <fullName evidence="2">Uncharacterized protein</fullName>
    </submittedName>
</protein>
<sequence>MGSSKKKVSAPAKTGKGNKPFVASRSLLPRAETSDSRIAWRFCHVDHAGPWGFGDLTFAQIMDKLRAFESMTCREIFDQGEEPGKHYDVAALPNKVAIDRLEALNLGDMTKISRLRLGGAIRLYGFLEGNVFHVVWWDPEHQVWPSTRR</sequence>
<name>A0A5J5K4W7_9ACTN</name>
<feature type="region of interest" description="Disordered" evidence="1">
    <location>
        <begin position="1"/>
        <end position="25"/>
    </location>
</feature>